<dbReference type="PANTHER" id="PTHR42886">
    <property type="entry name" value="RE40534P-RELATED"/>
    <property type="match status" value="1"/>
</dbReference>
<evidence type="ECO:0000313" key="2">
    <source>
        <dbReference type="EMBL" id="USD19614.1"/>
    </source>
</evidence>
<dbReference type="PRINTS" id="PR00111">
    <property type="entry name" value="ABHYDROLASE"/>
</dbReference>
<proteinExistence type="predicted"/>
<organism evidence="2 3">
    <name type="scientific">Microbulbifer variabilis</name>
    <dbReference type="NCBI Taxonomy" id="266805"/>
    <lineage>
        <taxon>Bacteria</taxon>
        <taxon>Pseudomonadati</taxon>
        <taxon>Pseudomonadota</taxon>
        <taxon>Gammaproteobacteria</taxon>
        <taxon>Cellvibrionales</taxon>
        <taxon>Microbulbiferaceae</taxon>
        <taxon>Microbulbifer</taxon>
    </lineage>
</organism>
<sequence>MRSIANLPVLFSTLLLRPIRAVCSQMIANFIESSKCFPFDDIITIERIIKHGFKKDKYCFVKDDICISYYHGAPLIDQNLQYSVTFEANGSESTASMNLNKSSLTRIYSGTVILLHGFRVSKEFMLNSAIYFRFLGYHVVVPDLLGHGESGGIKKYGVYDSKLINPFINNLIEADIIKKDNFYIVGNSMGALTATYISNLRTDISGVILLAPMPQFDQALYNHSKVTHPILSKIIPEQDIRKGASLVLEKNNINLEDTNIIPLIQSSKTPILLISSDTDRIAPYSDYKSLSQDNIDLVKIHNRNHQSMTTIGDDEHISIIRWLNKTEKE</sequence>
<accession>A0ABY4VCC1</accession>
<dbReference type="EMBL" id="CP092418">
    <property type="protein sequence ID" value="USD19614.1"/>
    <property type="molecule type" value="Genomic_DNA"/>
</dbReference>
<dbReference type="InterPro" id="IPR000073">
    <property type="entry name" value="AB_hydrolase_1"/>
</dbReference>
<dbReference type="Proteomes" id="UP001055658">
    <property type="component" value="Chromosome"/>
</dbReference>
<feature type="domain" description="Serine aminopeptidase S33" evidence="1">
    <location>
        <begin position="110"/>
        <end position="240"/>
    </location>
</feature>
<reference evidence="2" key="1">
    <citation type="submission" date="2022-02" db="EMBL/GenBank/DDBJ databases">
        <title>Coral-associated bacteria.</title>
        <authorList>
            <person name="Tang K."/>
            <person name="Wang X."/>
        </authorList>
    </citation>
    <scope>NUCLEOTIDE SEQUENCE</scope>
    <source>
        <strain evidence="2">SCSIO 43006</strain>
    </source>
</reference>
<name>A0ABY4VCC1_9GAMM</name>
<dbReference type="InterPro" id="IPR022742">
    <property type="entry name" value="Hydrolase_4"/>
</dbReference>
<keyword evidence="3" id="KW-1185">Reference proteome</keyword>
<dbReference type="Pfam" id="PF12146">
    <property type="entry name" value="Hydrolase_4"/>
    <property type="match status" value="1"/>
</dbReference>
<dbReference type="PANTHER" id="PTHR42886:SF29">
    <property type="entry name" value="PUMMELIG, ISOFORM A"/>
    <property type="match status" value="1"/>
</dbReference>
<gene>
    <name evidence="2" type="ORF">MJO52_11020</name>
</gene>
<dbReference type="RefSeq" id="WP_252081713.1">
    <property type="nucleotide sequence ID" value="NZ_CP092418.1"/>
</dbReference>
<dbReference type="SUPFAM" id="SSF53474">
    <property type="entry name" value="alpha/beta-Hydrolases"/>
    <property type="match status" value="1"/>
</dbReference>
<evidence type="ECO:0000259" key="1">
    <source>
        <dbReference type="Pfam" id="PF12146"/>
    </source>
</evidence>
<dbReference type="Gene3D" id="3.40.50.1820">
    <property type="entry name" value="alpha/beta hydrolase"/>
    <property type="match status" value="1"/>
</dbReference>
<protein>
    <submittedName>
        <fullName evidence="2">Lysophospholipase</fullName>
    </submittedName>
</protein>
<dbReference type="InterPro" id="IPR029058">
    <property type="entry name" value="AB_hydrolase_fold"/>
</dbReference>
<evidence type="ECO:0000313" key="3">
    <source>
        <dbReference type="Proteomes" id="UP001055658"/>
    </source>
</evidence>